<protein>
    <submittedName>
        <fullName evidence="2">Class I SAM-dependent methyltransferase</fullName>
    </submittedName>
</protein>
<dbReference type="GO" id="GO:0032259">
    <property type="term" value="P:methylation"/>
    <property type="evidence" value="ECO:0007669"/>
    <property type="project" value="UniProtKB-KW"/>
</dbReference>
<keyword evidence="3" id="KW-1185">Reference proteome</keyword>
<dbReference type="InterPro" id="IPR029063">
    <property type="entry name" value="SAM-dependent_MTases_sf"/>
</dbReference>
<dbReference type="PANTHER" id="PTHR43591">
    <property type="entry name" value="METHYLTRANSFERASE"/>
    <property type="match status" value="1"/>
</dbReference>
<evidence type="ECO:0000259" key="1">
    <source>
        <dbReference type="Pfam" id="PF08241"/>
    </source>
</evidence>
<dbReference type="Proteomes" id="UP001491552">
    <property type="component" value="Unassembled WGS sequence"/>
</dbReference>
<organism evidence="2 3">
    <name type="scientific">Faecousia intestinalis</name>
    <dbReference type="NCBI Taxonomy" id="3133167"/>
    <lineage>
        <taxon>Bacteria</taxon>
        <taxon>Bacillati</taxon>
        <taxon>Bacillota</taxon>
        <taxon>Clostridia</taxon>
        <taxon>Eubacteriales</taxon>
        <taxon>Oscillospiraceae</taxon>
        <taxon>Faecousia</taxon>
    </lineage>
</organism>
<dbReference type="SUPFAM" id="SSF53335">
    <property type="entry name" value="S-adenosyl-L-methionine-dependent methyltransferases"/>
    <property type="match status" value="1"/>
</dbReference>
<dbReference type="RefSeq" id="WP_349134508.1">
    <property type="nucleotide sequence ID" value="NZ_JBBMFF010000060.1"/>
</dbReference>
<comment type="caution">
    <text evidence="2">The sequence shown here is derived from an EMBL/GenBank/DDBJ whole genome shotgun (WGS) entry which is preliminary data.</text>
</comment>
<accession>A0ABV1G320</accession>
<evidence type="ECO:0000313" key="2">
    <source>
        <dbReference type="EMBL" id="MEQ2509798.1"/>
    </source>
</evidence>
<keyword evidence="2" id="KW-0808">Transferase</keyword>
<reference evidence="2 3" key="1">
    <citation type="submission" date="2024-03" db="EMBL/GenBank/DDBJ databases">
        <title>Human intestinal bacterial collection.</title>
        <authorList>
            <person name="Pauvert C."/>
            <person name="Hitch T.C.A."/>
            <person name="Clavel T."/>
        </authorList>
    </citation>
    <scope>NUCLEOTIDE SEQUENCE [LARGE SCALE GENOMIC DNA]</scope>
    <source>
        <strain evidence="2 3">CLA-AA-H192</strain>
    </source>
</reference>
<dbReference type="GO" id="GO:0008168">
    <property type="term" value="F:methyltransferase activity"/>
    <property type="evidence" value="ECO:0007669"/>
    <property type="project" value="UniProtKB-KW"/>
</dbReference>
<proteinExistence type="predicted"/>
<feature type="domain" description="Methyltransferase type 11" evidence="1">
    <location>
        <begin position="42"/>
        <end position="135"/>
    </location>
</feature>
<dbReference type="CDD" id="cd02440">
    <property type="entry name" value="AdoMet_MTases"/>
    <property type="match status" value="1"/>
</dbReference>
<dbReference type="EMBL" id="JBBMFF010000060">
    <property type="protein sequence ID" value="MEQ2509798.1"/>
    <property type="molecule type" value="Genomic_DNA"/>
</dbReference>
<dbReference type="Pfam" id="PF08241">
    <property type="entry name" value="Methyltransf_11"/>
    <property type="match status" value="1"/>
</dbReference>
<dbReference type="InterPro" id="IPR013216">
    <property type="entry name" value="Methyltransf_11"/>
</dbReference>
<dbReference type="Gene3D" id="3.40.50.150">
    <property type="entry name" value="Vaccinia Virus protein VP39"/>
    <property type="match status" value="1"/>
</dbReference>
<sequence length="217" mass="24684">MEKQSFWDRYARRYSHFVRADQEAYAQMLEWIRPAVRDRTVLELATGTGVIAHGIVHEAASIEATDASAGMIDVARSHSHSRKLHFSVQDMRYLPYADGSFEVVIAANVLHLLPEPDKALDEAARVLAPGGLLIVPTFTHAGEGRLARLRLWLMRRAGFPLRWKWSPAEFLQFLRRHGWKVVQHHVLQGTFPLTYAACVRRCADAEHEKPVTEHETA</sequence>
<dbReference type="PANTHER" id="PTHR43591:SF110">
    <property type="entry name" value="RHODANESE DOMAIN-CONTAINING PROTEIN"/>
    <property type="match status" value="1"/>
</dbReference>
<evidence type="ECO:0000313" key="3">
    <source>
        <dbReference type="Proteomes" id="UP001491552"/>
    </source>
</evidence>
<name>A0ABV1G320_9FIRM</name>
<keyword evidence="2" id="KW-0489">Methyltransferase</keyword>
<gene>
    <name evidence="2" type="ORF">WMO66_00820</name>
</gene>